<keyword evidence="2" id="KW-0812">Transmembrane</keyword>
<gene>
    <name evidence="3" type="ORF">HMPREF0591_1416</name>
</gene>
<feature type="transmembrane region" description="Helical" evidence="2">
    <location>
        <begin position="106"/>
        <end position="127"/>
    </location>
</feature>
<dbReference type="Proteomes" id="UP000003653">
    <property type="component" value="Unassembled WGS sequence"/>
</dbReference>
<evidence type="ECO:0000313" key="3">
    <source>
        <dbReference type="EMBL" id="EFG78685.1"/>
    </source>
</evidence>
<dbReference type="EMBL" id="ADNV01000101">
    <property type="protein sequence ID" value="EFG78685.1"/>
    <property type="molecule type" value="Genomic_DNA"/>
</dbReference>
<feature type="region of interest" description="Disordered" evidence="1">
    <location>
        <begin position="151"/>
        <end position="191"/>
    </location>
</feature>
<proteinExistence type="predicted"/>
<accession>D5P5H2</accession>
<feature type="region of interest" description="Disordered" evidence="1">
    <location>
        <begin position="312"/>
        <end position="371"/>
    </location>
</feature>
<name>D5P5H2_9MYCO</name>
<feature type="compositionally biased region" description="Pro residues" evidence="1">
    <location>
        <begin position="348"/>
        <end position="358"/>
    </location>
</feature>
<evidence type="ECO:0000313" key="4">
    <source>
        <dbReference type="Proteomes" id="UP000003653"/>
    </source>
</evidence>
<dbReference type="eggNOG" id="ENOG5031XTX">
    <property type="taxonomic scope" value="Bacteria"/>
</dbReference>
<feature type="region of interest" description="Disordered" evidence="1">
    <location>
        <begin position="1"/>
        <end position="81"/>
    </location>
</feature>
<dbReference type="HOGENOM" id="CLU_063438_0_0_11"/>
<evidence type="ECO:0000256" key="2">
    <source>
        <dbReference type="SAM" id="Phobius"/>
    </source>
</evidence>
<sequence length="386" mass="39943">MAAMADGTLSTQDWMLEQLLDDRPAPSVTAQPAPSTDVPDSHDDADTDAEADDDHHPSADGIPVEAAATPQANSRTRSGMPYDLDQAADAAAPTDADVNRGAKRTAIWLGCGATAVAVLIVAAFVSFGGGPAPVQPPQHHATAPAAVVTGAPMPSRTVPQQDQAVPFTPSSDSCTPDDASGEQPAARSPLALTDTTTDSAWVCGRGPQESRLDGQVLHVQFICDPSRPKSACSYMLNALSITPGWVAKTQGGKDDWLQHRVVTRVQFNFFNGNQLVDDPLPVDTHSVHGPVSVTLPRRILVSRVDVIILHTERPPANPLPSSPAPTPGSTGTEQPPTGLVDSVLGPAGPQPASPPPADPAGGASGSDPVDATFAISQLQFFGHAPN</sequence>
<evidence type="ECO:0000256" key="1">
    <source>
        <dbReference type="SAM" id="MobiDB-lite"/>
    </source>
</evidence>
<dbReference type="AlphaFoldDB" id="D5P5H2"/>
<organism evidence="3 4">
    <name type="scientific">Mycobacterium parascrofulaceum ATCC BAA-614</name>
    <dbReference type="NCBI Taxonomy" id="525368"/>
    <lineage>
        <taxon>Bacteria</taxon>
        <taxon>Bacillati</taxon>
        <taxon>Actinomycetota</taxon>
        <taxon>Actinomycetes</taxon>
        <taxon>Mycobacteriales</taxon>
        <taxon>Mycobacteriaceae</taxon>
        <taxon>Mycobacterium</taxon>
        <taxon>Mycobacterium simiae complex</taxon>
    </lineage>
</organism>
<feature type="compositionally biased region" description="Low complexity" evidence="1">
    <location>
        <begin position="359"/>
        <end position="368"/>
    </location>
</feature>
<protein>
    <submittedName>
        <fullName evidence="3">Uncharacterized protein</fullName>
    </submittedName>
</protein>
<keyword evidence="2" id="KW-0472">Membrane</keyword>
<comment type="caution">
    <text evidence="3">The sequence shown here is derived from an EMBL/GenBank/DDBJ whole genome shotgun (WGS) entry which is preliminary data.</text>
</comment>
<keyword evidence="4" id="KW-1185">Reference proteome</keyword>
<feature type="compositionally biased region" description="Polar residues" evidence="1">
    <location>
        <begin position="157"/>
        <end position="174"/>
    </location>
</feature>
<keyword evidence="2" id="KW-1133">Transmembrane helix</keyword>
<feature type="compositionally biased region" description="Pro residues" evidence="1">
    <location>
        <begin position="315"/>
        <end position="326"/>
    </location>
</feature>
<reference evidence="3 4" key="1">
    <citation type="submission" date="2010-04" db="EMBL/GenBank/DDBJ databases">
        <authorList>
            <person name="Muzny D."/>
            <person name="Qin X."/>
            <person name="Deng J."/>
            <person name="Jiang H."/>
            <person name="Liu Y."/>
            <person name="Qu J."/>
            <person name="Song X.-Z."/>
            <person name="Zhang L."/>
            <person name="Thornton R."/>
            <person name="Coyle M."/>
            <person name="Francisco L."/>
            <person name="Jackson L."/>
            <person name="Javaid M."/>
            <person name="Korchina V."/>
            <person name="Kovar C."/>
            <person name="Mata R."/>
            <person name="Mathew T."/>
            <person name="Ngo R."/>
            <person name="Nguyen L."/>
            <person name="Nguyen N."/>
            <person name="Okwuonu G."/>
            <person name="Ongeri F."/>
            <person name="Pham C."/>
            <person name="Simmons D."/>
            <person name="Wilczek-Boney K."/>
            <person name="Hale W."/>
            <person name="Jakkamsetti A."/>
            <person name="Pham P."/>
            <person name="Ruth R."/>
            <person name="San Lucas F."/>
            <person name="Warren J."/>
            <person name="Zhang J."/>
            <person name="Zhao Z."/>
            <person name="Zhou C."/>
            <person name="Zhu D."/>
            <person name="Lee S."/>
            <person name="Bess C."/>
            <person name="Blankenburg K."/>
            <person name="Forbes L."/>
            <person name="Fu Q."/>
            <person name="Gubbala S."/>
            <person name="Hirani K."/>
            <person name="Jayaseelan J.C."/>
            <person name="Lara F."/>
            <person name="Munidasa M."/>
            <person name="Palculict T."/>
            <person name="Patil S."/>
            <person name="Pu L.-L."/>
            <person name="Saada N."/>
            <person name="Tang L."/>
            <person name="Weissenberger G."/>
            <person name="Zhu Y."/>
            <person name="Hemphill L."/>
            <person name="Shang Y."/>
            <person name="Youmans B."/>
            <person name="Ayvaz T."/>
            <person name="Ross M."/>
            <person name="Santibanez J."/>
            <person name="Aqrawi P."/>
            <person name="Gross S."/>
            <person name="Joshi V."/>
            <person name="Fowler G."/>
            <person name="Nazareth L."/>
            <person name="Reid J."/>
            <person name="Worley K."/>
            <person name="Petrosino J."/>
            <person name="Highlander S."/>
            <person name="Gibbs R."/>
        </authorList>
    </citation>
    <scope>NUCLEOTIDE SEQUENCE [LARGE SCALE GENOMIC DNA]</scope>
    <source>
        <strain evidence="3 4">ATCC BAA-614</strain>
    </source>
</reference>